<name>A0A8J5JZS4_HOMAM</name>
<dbReference type="Gene3D" id="1.10.287.70">
    <property type="match status" value="1"/>
</dbReference>
<dbReference type="Gene3D" id="3.40.190.10">
    <property type="entry name" value="Periplasmic binding protein-like II"/>
    <property type="match status" value="1"/>
</dbReference>
<feature type="domain" description="Ionotropic glutamate receptor L-glutamate and glycine-binding" evidence="15">
    <location>
        <begin position="138"/>
        <end position="203"/>
    </location>
</feature>
<evidence type="ECO:0000256" key="1">
    <source>
        <dbReference type="ARBA" id="ARBA00004141"/>
    </source>
</evidence>
<evidence type="ECO:0000259" key="14">
    <source>
        <dbReference type="SMART" id="SM00079"/>
    </source>
</evidence>
<dbReference type="Proteomes" id="UP000747542">
    <property type="component" value="Unassembled WGS sequence"/>
</dbReference>
<feature type="signal peptide" evidence="13">
    <location>
        <begin position="1"/>
        <end position="17"/>
    </location>
</feature>
<comment type="similarity">
    <text evidence="2">Belongs to the glutamate-gated ion channel (TC 1.A.10.1) family.</text>
</comment>
<evidence type="ECO:0000256" key="9">
    <source>
        <dbReference type="ARBA" id="ARBA00023180"/>
    </source>
</evidence>
<evidence type="ECO:0000256" key="10">
    <source>
        <dbReference type="ARBA" id="ARBA00023286"/>
    </source>
</evidence>
<feature type="transmembrane region" description="Helical" evidence="12">
    <location>
        <begin position="312"/>
        <end position="330"/>
    </location>
</feature>
<feature type="non-terminal residue" evidence="16">
    <location>
        <position position="426"/>
    </location>
</feature>
<evidence type="ECO:0000259" key="15">
    <source>
        <dbReference type="SMART" id="SM00918"/>
    </source>
</evidence>
<dbReference type="GO" id="GO:0015276">
    <property type="term" value="F:ligand-gated monoatomic ion channel activity"/>
    <property type="evidence" value="ECO:0007669"/>
    <property type="project" value="InterPro"/>
</dbReference>
<evidence type="ECO:0000256" key="12">
    <source>
        <dbReference type="SAM" id="Phobius"/>
    </source>
</evidence>
<organism evidence="16 17">
    <name type="scientific">Homarus americanus</name>
    <name type="common">American lobster</name>
    <dbReference type="NCBI Taxonomy" id="6706"/>
    <lineage>
        <taxon>Eukaryota</taxon>
        <taxon>Metazoa</taxon>
        <taxon>Ecdysozoa</taxon>
        <taxon>Arthropoda</taxon>
        <taxon>Crustacea</taxon>
        <taxon>Multicrustacea</taxon>
        <taxon>Malacostraca</taxon>
        <taxon>Eumalacostraca</taxon>
        <taxon>Eucarida</taxon>
        <taxon>Decapoda</taxon>
        <taxon>Pleocyemata</taxon>
        <taxon>Astacidea</taxon>
        <taxon>Nephropoidea</taxon>
        <taxon>Nephropidae</taxon>
        <taxon>Homarus</taxon>
    </lineage>
</organism>
<keyword evidence="17" id="KW-1185">Reference proteome</keyword>
<comment type="subcellular location">
    <subcellularLocation>
        <location evidence="1">Membrane</location>
        <topology evidence="1">Multi-pass membrane protein</topology>
    </subcellularLocation>
</comment>
<keyword evidence="10" id="KW-1071">Ligand-gated ion channel</keyword>
<keyword evidence="8 16" id="KW-0675">Receptor</keyword>
<keyword evidence="13" id="KW-0732">Signal</keyword>
<dbReference type="AlphaFoldDB" id="A0A8J5JZS4"/>
<feature type="domain" description="Ionotropic glutamate receptor C-terminal" evidence="14">
    <location>
        <begin position="127"/>
        <end position="408"/>
    </location>
</feature>
<reference evidence="16" key="1">
    <citation type="journal article" date="2021" name="Sci. Adv.">
        <title>The American lobster genome reveals insights on longevity, neural, and immune adaptations.</title>
        <authorList>
            <person name="Polinski J.M."/>
            <person name="Zimin A.V."/>
            <person name="Clark K.F."/>
            <person name="Kohn A.B."/>
            <person name="Sadowski N."/>
            <person name="Timp W."/>
            <person name="Ptitsyn A."/>
            <person name="Khanna P."/>
            <person name="Romanova D.Y."/>
            <person name="Williams P."/>
            <person name="Greenwood S.J."/>
            <person name="Moroz L.L."/>
            <person name="Walt D.R."/>
            <person name="Bodnar A.G."/>
        </authorList>
    </citation>
    <scope>NUCLEOTIDE SEQUENCE</scope>
    <source>
        <strain evidence="16">GMGI-L3</strain>
    </source>
</reference>
<proteinExistence type="inferred from homology"/>
<evidence type="ECO:0000256" key="5">
    <source>
        <dbReference type="ARBA" id="ARBA00022989"/>
    </source>
</evidence>
<keyword evidence="9" id="KW-0325">Glycoprotein</keyword>
<feature type="transmembrane region" description="Helical" evidence="12">
    <location>
        <begin position="250"/>
        <end position="277"/>
    </location>
</feature>
<dbReference type="Pfam" id="PF10613">
    <property type="entry name" value="Lig_chan-Glu_bd"/>
    <property type="match status" value="1"/>
</dbReference>
<sequence>MRLLLHVSWCVTVVVVSDDPAFLAAFAEWSLKGRLLVWSTRLLAVTRLTLPELRLLKNSLSMMNAMMVIVDDKTNSKRCTLYIHLPYISRGTQTMKVASWTPHQGLTLTTQLPFFPEKFFIFIQRPTLVVTMQESILNRAMMKADPEAPGGQRLWFTGHMPNLLQTIAESINFSYTYLRPPDGTWGTRLPNGSWSGMVGVVTRKEADIGLGPFIMSASRAEVVDFTWPFTVSSSRVMAPRGRAEVDPWGFLLPLAPLVWTAILTVLLVLSVVISLMASCLPRKFSNRSDWAVDAYNLIRVLLQQDVSESSDYWWWERLVLAVWMLMMLVLTRSYAGNLMSLLAVRHISEPYKTLQEVLDDPSVTMIWQDNSASVQYFRTTEYGIFRKVGEAEIAGRVRFLTLMEYGPGVAPLVKQGDHVLIEEESI</sequence>
<dbReference type="GO" id="GO:0016020">
    <property type="term" value="C:membrane"/>
    <property type="evidence" value="ECO:0007669"/>
    <property type="project" value="UniProtKB-SubCell"/>
</dbReference>
<feature type="chain" id="PRO_5035302031" evidence="13">
    <location>
        <begin position="18"/>
        <end position="426"/>
    </location>
</feature>
<dbReference type="InterPro" id="IPR015683">
    <property type="entry name" value="Ionotropic_Glu_rcpt"/>
</dbReference>
<evidence type="ECO:0000256" key="7">
    <source>
        <dbReference type="ARBA" id="ARBA00023136"/>
    </source>
</evidence>
<dbReference type="EMBL" id="JAHLQT010027705">
    <property type="protein sequence ID" value="KAG7162429.1"/>
    <property type="molecule type" value="Genomic_DNA"/>
</dbReference>
<comment type="caution">
    <text evidence="16">The sequence shown here is derived from an EMBL/GenBank/DDBJ whole genome shotgun (WGS) entry which is preliminary data.</text>
</comment>
<evidence type="ECO:0000256" key="6">
    <source>
        <dbReference type="ARBA" id="ARBA00023065"/>
    </source>
</evidence>
<dbReference type="Pfam" id="PF00060">
    <property type="entry name" value="Lig_chan"/>
    <property type="match status" value="1"/>
</dbReference>
<keyword evidence="6" id="KW-0406">Ion transport</keyword>
<evidence type="ECO:0000256" key="2">
    <source>
        <dbReference type="ARBA" id="ARBA00008685"/>
    </source>
</evidence>
<gene>
    <name evidence="16" type="primary">Grik4-L5</name>
    <name evidence="16" type="ORF">Hamer_G007965</name>
</gene>
<dbReference type="SMART" id="SM00918">
    <property type="entry name" value="Lig_chan-Glu_bd"/>
    <property type="match status" value="1"/>
</dbReference>
<keyword evidence="3" id="KW-0813">Transport</keyword>
<keyword evidence="11" id="KW-0407">Ion channel</keyword>
<evidence type="ECO:0000313" key="17">
    <source>
        <dbReference type="Proteomes" id="UP000747542"/>
    </source>
</evidence>
<evidence type="ECO:0000313" key="16">
    <source>
        <dbReference type="EMBL" id="KAG7162429.1"/>
    </source>
</evidence>
<protein>
    <submittedName>
        <fullName evidence="16">Glutamate receptor ionotropic, kainate 4-like 5</fullName>
    </submittedName>
</protein>
<dbReference type="SMART" id="SM00079">
    <property type="entry name" value="PBPe"/>
    <property type="match status" value="1"/>
</dbReference>
<dbReference type="SUPFAM" id="SSF53850">
    <property type="entry name" value="Periplasmic binding protein-like II"/>
    <property type="match status" value="1"/>
</dbReference>
<dbReference type="PANTHER" id="PTHR18966">
    <property type="entry name" value="IONOTROPIC GLUTAMATE RECEPTOR"/>
    <property type="match status" value="1"/>
</dbReference>
<evidence type="ECO:0000256" key="4">
    <source>
        <dbReference type="ARBA" id="ARBA00022692"/>
    </source>
</evidence>
<keyword evidence="4 12" id="KW-0812">Transmembrane</keyword>
<dbReference type="InterPro" id="IPR019594">
    <property type="entry name" value="Glu/Gly-bd"/>
</dbReference>
<keyword evidence="7 12" id="KW-0472">Membrane</keyword>
<evidence type="ECO:0000256" key="8">
    <source>
        <dbReference type="ARBA" id="ARBA00023170"/>
    </source>
</evidence>
<evidence type="ECO:0000256" key="13">
    <source>
        <dbReference type="SAM" id="SignalP"/>
    </source>
</evidence>
<keyword evidence="5 12" id="KW-1133">Transmembrane helix</keyword>
<evidence type="ECO:0000256" key="11">
    <source>
        <dbReference type="ARBA" id="ARBA00023303"/>
    </source>
</evidence>
<evidence type="ECO:0000256" key="3">
    <source>
        <dbReference type="ARBA" id="ARBA00022448"/>
    </source>
</evidence>
<dbReference type="InterPro" id="IPR001320">
    <property type="entry name" value="Iontro_rcpt_C"/>
</dbReference>
<accession>A0A8J5JZS4</accession>